<reference evidence="6 7" key="1">
    <citation type="journal article" date="2018" name="Genome Announc.">
        <title>Ignatzschineria cameli sp. nov., isolated from necrotic foot tissue of dromedaries (Camelus dromedarius) and associated maggots (Wohlfahrtia species) in Dubai.</title>
        <authorList>
            <person name="Tsang C.C."/>
            <person name="Tang J.Y."/>
            <person name="Fong J.Y."/>
            <person name="Kinne J."/>
            <person name="Lee H.H."/>
            <person name="Joseph M."/>
            <person name="Jose S."/>
            <person name="Schuster R.K."/>
            <person name="Tang Y."/>
            <person name="Sivakumar S."/>
            <person name="Chen J.H."/>
            <person name="Teng J.L."/>
            <person name="Lau S.K."/>
            <person name="Wernery U."/>
            <person name="Woo P.C."/>
        </authorList>
    </citation>
    <scope>NUCLEOTIDE SEQUENCE [LARGE SCALE GENOMIC DNA]</scope>
    <source>
        <strain evidence="6 7">KCTC 22643</strain>
    </source>
</reference>
<dbReference type="AlphaFoldDB" id="A0A2U2AJQ6"/>
<dbReference type="PANTHER" id="PTHR41286">
    <property type="entry name" value="HNH NUCLEASE YAJD-RELATED"/>
    <property type="match status" value="1"/>
</dbReference>
<dbReference type="GO" id="GO:0003676">
    <property type="term" value="F:nucleic acid binding"/>
    <property type="evidence" value="ECO:0007669"/>
    <property type="project" value="InterPro"/>
</dbReference>
<dbReference type="InterPro" id="IPR002711">
    <property type="entry name" value="HNH"/>
</dbReference>
<evidence type="ECO:0000313" key="7">
    <source>
        <dbReference type="Proteomes" id="UP000244948"/>
    </source>
</evidence>
<evidence type="ECO:0000256" key="2">
    <source>
        <dbReference type="ARBA" id="ARBA00022801"/>
    </source>
</evidence>
<evidence type="ECO:0000256" key="1">
    <source>
        <dbReference type="ARBA" id="ARBA00022722"/>
    </source>
</evidence>
<dbReference type="GO" id="GO:0016787">
    <property type="term" value="F:hydrolase activity"/>
    <property type="evidence" value="ECO:0007669"/>
    <property type="project" value="UniProtKB-KW"/>
</dbReference>
<dbReference type="Pfam" id="PF01844">
    <property type="entry name" value="HNH"/>
    <property type="match status" value="1"/>
</dbReference>
<comment type="caution">
    <text evidence="6">The sequence shown here is derived from an EMBL/GenBank/DDBJ whole genome shotgun (WGS) entry which is preliminary data.</text>
</comment>
<dbReference type="GO" id="GO:0005829">
    <property type="term" value="C:cytosol"/>
    <property type="evidence" value="ECO:0007669"/>
    <property type="project" value="TreeGrafter"/>
</dbReference>
<dbReference type="Proteomes" id="UP000244948">
    <property type="component" value="Unassembled WGS sequence"/>
</dbReference>
<organism evidence="6 7">
    <name type="scientific">Ignatzschineria indica</name>
    <dbReference type="NCBI Taxonomy" id="472583"/>
    <lineage>
        <taxon>Bacteria</taxon>
        <taxon>Pseudomonadati</taxon>
        <taxon>Pseudomonadota</taxon>
        <taxon>Gammaproteobacteria</taxon>
        <taxon>Cardiobacteriales</taxon>
        <taxon>Ignatzschineriaceae</taxon>
        <taxon>Ignatzschineria</taxon>
    </lineage>
</organism>
<dbReference type="Gene3D" id="1.10.30.50">
    <property type="match status" value="1"/>
</dbReference>
<accession>A0A2U2AJQ6</accession>
<dbReference type="CDD" id="cd00085">
    <property type="entry name" value="HNHc"/>
    <property type="match status" value="1"/>
</dbReference>
<proteinExistence type="inferred from homology"/>
<keyword evidence="6" id="KW-0255">Endonuclease</keyword>
<sequence>MQRQVGRWWRAWYSTARWREMRKQLLQRKPYCLYCKKREGRIVKATVADHIIPHKGNPTLFWDEDNLQPLCKRCHDSDKAREEAGGRVKVRFGADGYPIQVPGGE</sequence>
<evidence type="ECO:0000259" key="5">
    <source>
        <dbReference type="SMART" id="SM00507"/>
    </source>
</evidence>
<gene>
    <name evidence="6" type="ORF">DC082_06490</name>
</gene>
<comment type="similarity">
    <text evidence="3">Belongs to the HNH nuclease family.</text>
</comment>
<dbReference type="GO" id="GO:0004519">
    <property type="term" value="F:endonuclease activity"/>
    <property type="evidence" value="ECO:0007669"/>
    <property type="project" value="UniProtKB-KW"/>
</dbReference>
<dbReference type="GO" id="GO:0008270">
    <property type="term" value="F:zinc ion binding"/>
    <property type="evidence" value="ECO:0007669"/>
    <property type="project" value="InterPro"/>
</dbReference>
<dbReference type="RefSeq" id="WP_109236283.1">
    <property type="nucleotide sequence ID" value="NZ_BMXZ01000002.1"/>
</dbReference>
<dbReference type="EMBL" id="QEWR01000003">
    <property type="protein sequence ID" value="PWD83068.1"/>
    <property type="molecule type" value="Genomic_DNA"/>
</dbReference>
<protein>
    <recommendedName>
        <fullName evidence="4">Putative HNH nuclease YajD</fullName>
    </recommendedName>
</protein>
<keyword evidence="7" id="KW-1185">Reference proteome</keyword>
<keyword evidence="1" id="KW-0540">Nuclease</keyword>
<dbReference type="SMART" id="SM00507">
    <property type="entry name" value="HNHc"/>
    <property type="match status" value="1"/>
</dbReference>
<name>A0A2U2AJQ6_9GAMM</name>
<evidence type="ECO:0000256" key="4">
    <source>
        <dbReference type="ARBA" id="ARBA00040194"/>
    </source>
</evidence>
<evidence type="ECO:0000313" key="6">
    <source>
        <dbReference type="EMBL" id="PWD83068.1"/>
    </source>
</evidence>
<keyword evidence="2" id="KW-0378">Hydrolase</keyword>
<evidence type="ECO:0000256" key="3">
    <source>
        <dbReference type="ARBA" id="ARBA00038412"/>
    </source>
</evidence>
<dbReference type="PANTHER" id="PTHR41286:SF1">
    <property type="entry name" value="HNH NUCLEASE YAJD-RELATED"/>
    <property type="match status" value="1"/>
</dbReference>
<feature type="domain" description="HNH nuclease" evidence="5">
    <location>
        <begin position="20"/>
        <end position="76"/>
    </location>
</feature>
<dbReference type="InterPro" id="IPR003615">
    <property type="entry name" value="HNH_nuc"/>
</dbReference>